<evidence type="ECO:0000256" key="16">
    <source>
        <dbReference type="PIRSR" id="PIRSR611782-2"/>
    </source>
</evidence>
<name>A0A9Q8U3C9_9GAMM</name>
<feature type="domain" description="PDZ" evidence="18">
    <location>
        <begin position="244"/>
        <end position="321"/>
    </location>
</feature>
<dbReference type="SUPFAM" id="SSF50494">
    <property type="entry name" value="Trypsin-like serine proteases"/>
    <property type="match status" value="1"/>
</dbReference>
<reference evidence="19" key="1">
    <citation type="submission" date="2022-05" db="EMBL/GenBank/DDBJ databases">
        <title>Single-amplified genomics reveal most streamlined microbe among free-living bacteria.</title>
        <authorList>
            <person name="Roda-Garcia J."/>
            <person name="Haro-Moreno J.M."/>
            <person name="Rodriguez-Valera F."/>
            <person name="Almagro-Moreno S."/>
            <person name="Lopez-Perez M."/>
        </authorList>
    </citation>
    <scope>NUCLEOTIDE SEQUENCE</scope>
    <source>
        <strain evidence="19">TMED112-D2-2</strain>
    </source>
</reference>
<feature type="active site" description="Charge relay system" evidence="15">
    <location>
        <position position="98"/>
    </location>
</feature>
<evidence type="ECO:0000256" key="1">
    <source>
        <dbReference type="ARBA" id="ARBA00001772"/>
    </source>
</evidence>
<organism evidence="19 20">
    <name type="scientific">SAR86 cluster bacterium</name>
    <dbReference type="NCBI Taxonomy" id="2030880"/>
    <lineage>
        <taxon>Bacteria</taxon>
        <taxon>Pseudomonadati</taxon>
        <taxon>Pseudomonadota</taxon>
        <taxon>Gammaproteobacteria</taxon>
        <taxon>SAR86 cluster</taxon>
    </lineage>
</organism>
<evidence type="ECO:0000313" key="20">
    <source>
        <dbReference type="Proteomes" id="UP001056381"/>
    </source>
</evidence>
<evidence type="ECO:0000256" key="15">
    <source>
        <dbReference type="PIRSR" id="PIRSR611782-1"/>
    </source>
</evidence>
<dbReference type="GO" id="GO:0006508">
    <property type="term" value="P:proteolysis"/>
    <property type="evidence" value="ECO:0007669"/>
    <property type="project" value="UniProtKB-KW"/>
</dbReference>
<evidence type="ECO:0000256" key="13">
    <source>
        <dbReference type="ARBA" id="ARBA00023016"/>
    </source>
</evidence>
<dbReference type="InterPro" id="IPR009003">
    <property type="entry name" value="Peptidase_S1_PA"/>
</dbReference>
<dbReference type="EMBL" id="CP097966">
    <property type="protein sequence ID" value="URQ63562.1"/>
    <property type="molecule type" value="Genomic_DNA"/>
</dbReference>
<keyword evidence="20" id="KW-1185">Reference proteome</keyword>
<dbReference type="PANTHER" id="PTHR22939">
    <property type="entry name" value="SERINE PROTEASE FAMILY S1C HTRA-RELATED"/>
    <property type="match status" value="1"/>
</dbReference>
<accession>A0A9Q8U3C9</accession>
<dbReference type="Gene3D" id="2.40.10.120">
    <property type="match status" value="1"/>
</dbReference>
<dbReference type="CDD" id="cd10839">
    <property type="entry name" value="cpPDZ1_DegP-like"/>
    <property type="match status" value="1"/>
</dbReference>
<feature type="binding site" evidence="16">
    <location>
        <position position="98"/>
    </location>
    <ligand>
        <name>substrate</name>
    </ligand>
</feature>
<evidence type="ECO:0000256" key="8">
    <source>
        <dbReference type="ARBA" id="ARBA00022729"/>
    </source>
</evidence>
<dbReference type="NCBIfam" id="TIGR02037">
    <property type="entry name" value="degP_htrA_DO"/>
    <property type="match status" value="1"/>
</dbReference>
<dbReference type="InterPro" id="IPR036034">
    <property type="entry name" value="PDZ_sf"/>
</dbReference>
<comment type="similarity">
    <text evidence="4">Belongs to the peptidase S1C family.</text>
</comment>
<dbReference type="SUPFAM" id="SSF50156">
    <property type="entry name" value="PDZ domain-like"/>
    <property type="match status" value="2"/>
</dbReference>
<feature type="active site" description="Charge relay system" evidence="15">
    <location>
        <position position="128"/>
    </location>
</feature>
<feature type="binding site" evidence="16">
    <location>
        <begin position="260"/>
        <end position="264"/>
    </location>
    <ligand>
        <name>substrate</name>
    </ligand>
</feature>
<keyword evidence="13" id="KW-0346">Stress response</keyword>
<evidence type="ECO:0000256" key="4">
    <source>
        <dbReference type="ARBA" id="ARBA00010541"/>
    </source>
</evidence>
<feature type="chain" id="PRO_5040244559" description="Probable periplasmic serine endoprotease DegP-like" evidence="17">
    <location>
        <begin position="19"/>
        <end position="463"/>
    </location>
</feature>
<dbReference type="AlphaFoldDB" id="A0A9Q8U3C9"/>
<feature type="binding site" evidence="16">
    <location>
        <position position="128"/>
    </location>
    <ligand>
        <name>substrate</name>
    </ligand>
</feature>
<keyword evidence="11 19" id="KW-0378">Hydrolase</keyword>
<comment type="subcellular location">
    <subcellularLocation>
        <location evidence="3">Periplasm</location>
    </subcellularLocation>
</comment>
<evidence type="ECO:0000256" key="11">
    <source>
        <dbReference type="ARBA" id="ARBA00022801"/>
    </source>
</evidence>
<keyword evidence="12" id="KW-0720">Serine protease</keyword>
<keyword evidence="10" id="KW-0574">Periplasm</keyword>
<comment type="catalytic activity">
    <reaction evidence="1">
        <text>Acts on substrates that are at least partially unfolded. The cleavage site P1 residue is normally between a pair of hydrophobic residues, such as Val-|-Val.</text>
        <dbReference type="EC" id="3.4.21.107"/>
    </reaction>
</comment>
<evidence type="ECO:0000256" key="3">
    <source>
        <dbReference type="ARBA" id="ARBA00004418"/>
    </source>
</evidence>
<dbReference type="EC" id="3.4.21.107" evidence="5"/>
<keyword evidence="9" id="KW-0677">Repeat</keyword>
<proteinExistence type="inferred from homology"/>
<dbReference type="Pfam" id="PF13365">
    <property type="entry name" value="Trypsin_2"/>
    <property type="match status" value="1"/>
</dbReference>
<feature type="signal peptide" evidence="17">
    <location>
        <begin position="1"/>
        <end position="18"/>
    </location>
</feature>
<keyword evidence="8 17" id="KW-0732">Signal</keyword>
<gene>
    <name evidence="19" type="ORF">M9B40_02040</name>
</gene>
<keyword evidence="7" id="KW-0645">Protease</keyword>
<dbReference type="SMART" id="SM00228">
    <property type="entry name" value="PDZ"/>
    <property type="match status" value="2"/>
</dbReference>
<evidence type="ECO:0000256" key="9">
    <source>
        <dbReference type="ARBA" id="ARBA00022737"/>
    </source>
</evidence>
<evidence type="ECO:0000256" key="5">
    <source>
        <dbReference type="ARBA" id="ARBA00013035"/>
    </source>
</evidence>
<dbReference type="Pfam" id="PF13180">
    <property type="entry name" value="PDZ_2"/>
    <property type="match status" value="1"/>
</dbReference>
<evidence type="ECO:0000256" key="17">
    <source>
        <dbReference type="SAM" id="SignalP"/>
    </source>
</evidence>
<evidence type="ECO:0000256" key="7">
    <source>
        <dbReference type="ARBA" id="ARBA00022670"/>
    </source>
</evidence>
<feature type="active site" description="Charge relay system" evidence="15">
    <location>
        <position position="205"/>
    </location>
</feature>
<evidence type="ECO:0000259" key="18">
    <source>
        <dbReference type="PROSITE" id="PS50106"/>
    </source>
</evidence>
<dbReference type="PRINTS" id="PR00834">
    <property type="entry name" value="PROTEASES2C"/>
</dbReference>
<dbReference type="InterPro" id="IPR001478">
    <property type="entry name" value="PDZ"/>
</dbReference>
<evidence type="ECO:0000256" key="10">
    <source>
        <dbReference type="ARBA" id="ARBA00022764"/>
    </source>
</evidence>
<dbReference type="InterPro" id="IPR011782">
    <property type="entry name" value="Pept_S1C_Do"/>
</dbReference>
<dbReference type="Proteomes" id="UP001056381">
    <property type="component" value="Chromosome"/>
</dbReference>
<dbReference type="GO" id="GO:0004252">
    <property type="term" value="F:serine-type endopeptidase activity"/>
    <property type="evidence" value="ECO:0007669"/>
    <property type="project" value="InterPro"/>
</dbReference>
<evidence type="ECO:0000256" key="2">
    <source>
        <dbReference type="ARBA" id="ARBA00002610"/>
    </source>
</evidence>
<dbReference type="Gene3D" id="2.30.42.10">
    <property type="match status" value="2"/>
</dbReference>
<protein>
    <recommendedName>
        <fullName evidence="6">Probable periplasmic serine endoprotease DegP-like</fullName>
        <ecNumber evidence="5">3.4.21.107</ecNumber>
    </recommendedName>
    <alternativeName>
        <fullName evidence="14">Protease Do</fullName>
    </alternativeName>
</protein>
<evidence type="ECO:0000256" key="14">
    <source>
        <dbReference type="ARBA" id="ARBA00032850"/>
    </source>
</evidence>
<evidence type="ECO:0000256" key="12">
    <source>
        <dbReference type="ARBA" id="ARBA00022825"/>
    </source>
</evidence>
<sequence>MKKLFLLLASLLSLYVFSDRLDFSDLVKKQSNSVVNIQATRKVYSNRSSMGSFPNDIFREFGFPLPEFEEPRRQPREATSSGSGFLIDNDGFLITNFHVVQDADEVIVRFLDRREFTAEIIGTDELSDIALLKISANSSSPVLIGNSDNVEQGDGVIAIGSPYNYDFSATFGIISSTNRGISSRAGIGDYVPYFQTDAAVNRGNSGGPLFNLDGEVIGINSQIYSRSGGNEGLAFAIPINVALEVVAQLKANGKVSRGYLGVQGQEVSSDLAEALGMDKPIGALVSFVLEGEAAEKAGIRPGDVIVEIDRKEIVYFKDLQHTIGRTQPGSSVRAKIFRDGKYRNINVRVGELPVDEVEQIEEESPKKPTYPLGIRLGELDKEQTNIEIPEDGVRVLQVYFNSPAYGQLFRGDVITQIKHKGKTFKISKISDFSAALESFSKGDKIAVFGVRNSSNIIVSLTVE</sequence>
<dbReference type="GO" id="GO:0042597">
    <property type="term" value="C:periplasmic space"/>
    <property type="evidence" value="ECO:0007669"/>
    <property type="project" value="UniProtKB-SubCell"/>
</dbReference>
<evidence type="ECO:0000256" key="6">
    <source>
        <dbReference type="ARBA" id="ARBA00013958"/>
    </source>
</evidence>
<feature type="binding site" evidence="16">
    <location>
        <begin position="203"/>
        <end position="205"/>
    </location>
    <ligand>
        <name>substrate</name>
    </ligand>
</feature>
<comment type="function">
    <text evidence="2">Might be efficient in the degradation of transiently denatured and unfolded proteins which accumulate in the periplasm following stress conditions.</text>
</comment>
<dbReference type="InterPro" id="IPR001940">
    <property type="entry name" value="Peptidase_S1C"/>
</dbReference>
<dbReference type="PROSITE" id="PS50106">
    <property type="entry name" value="PDZ"/>
    <property type="match status" value="1"/>
</dbReference>
<dbReference type="PANTHER" id="PTHR22939:SF130">
    <property type="entry name" value="PERIPLASMIC SERINE ENDOPROTEASE DEGP-LIKE-RELATED"/>
    <property type="match status" value="1"/>
</dbReference>
<evidence type="ECO:0000313" key="19">
    <source>
        <dbReference type="EMBL" id="URQ63562.1"/>
    </source>
</evidence>